<dbReference type="RefSeq" id="WP_145245426.1">
    <property type="nucleotide sequence ID" value="NZ_CP036278.1"/>
</dbReference>
<evidence type="ECO:0000313" key="2">
    <source>
        <dbReference type="EMBL" id="QDU54445.1"/>
    </source>
</evidence>
<protein>
    <submittedName>
        <fullName evidence="2">Uncharacterized protein</fullName>
    </submittedName>
</protein>
<evidence type="ECO:0000256" key="1">
    <source>
        <dbReference type="SAM" id="Phobius"/>
    </source>
</evidence>
<dbReference type="Proteomes" id="UP000315750">
    <property type="component" value="Chromosome"/>
</dbReference>
<keyword evidence="1" id="KW-0472">Membrane</keyword>
<reference evidence="2 3" key="1">
    <citation type="submission" date="2019-02" db="EMBL/GenBank/DDBJ databases">
        <title>Deep-cultivation of Planctomycetes and their phenomic and genomic characterization uncovers novel biology.</title>
        <authorList>
            <person name="Wiegand S."/>
            <person name="Jogler M."/>
            <person name="Boedeker C."/>
            <person name="Pinto D."/>
            <person name="Vollmers J."/>
            <person name="Rivas-Marin E."/>
            <person name="Kohn T."/>
            <person name="Peeters S.H."/>
            <person name="Heuer A."/>
            <person name="Rast P."/>
            <person name="Oberbeckmann S."/>
            <person name="Bunk B."/>
            <person name="Jeske O."/>
            <person name="Meyerdierks A."/>
            <person name="Storesund J.E."/>
            <person name="Kallscheuer N."/>
            <person name="Luecker S."/>
            <person name="Lage O.M."/>
            <person name="Pohl T."/>
            <person name="Merkel B.J."/>
            <person name="Hornburger P."/>
            <person name="Mueller R.-W."/>
            <person name="Bruemmer F."/>
            <person name="Labrenz M."/>
            <person name="Spormann A.M."/>
            <person name="Op den Camp H."/>
            <person name="Overmann J."/>
            <person name="Amann R."/>
            <person name="Jetten M.S.M."/>
            <person name="Mascher T."/>
            <person name="Medema M.H."/>
            <person name="Devos D.P."/>
            <person name="Kaster A.-K."/>
            <person name="Ovreas L."/>
            <person name="Rohde M."/>
            <person name="Galperin M.Y."/>
            <person name="Jogler C."/>
        </authorList>
    </citation>
    <scope>NUCLEOTIDE SEQUENCE [LARGE SCALE GENOMIC DNA]</scope>
    <source>
        <strain evidence="2 3">Pan181</strain>
    </source>
</reference>
<accession>A0A518AI97</accession>
<proteinExistence type="predicted"/>
<dbReference type="AlphaFoldDB" id="A0A518AI97"/>
<evidence type="ECO:0000313" key="3">
    <source>
        <dbReference type="Proteomes" id="UP000315750"/>
    </source>
</evidence>
<feature type="transmembrane region" description="Helical" evidence="1">
    <location>
        <begin position="50"/>
        <end position="68"/>
    </location>
</feature>
<organism evidence="2 3">
    <name type="scientific">Aeoliella mucimassa</name>
    <dbReference type="NCBI Taxonomy" id="2527972"/>
    <lineage>
        <taxon>Bacteria</taxon>
        <taxon>Pseudomonadati</taxon>
        <taxon>Planctomycetota</taxon>
        <taxon>Planctomycetia</taxon>
        <taxon>Pirellulales</taxon>
        <taxon>Lacipirellulaceae</taxon>
        <taxon>Aeoliella</taxon>
    </lineage>
</organism>
<gene>
    <name evidence="2" type="ORF">Pan181_06270</name>
</gene>
<dbReference type="KEGG" id="amuc:Pan181_06270"/>
<keyword evidence="1" id="KW-0812">Transmembrane</keyword>
<name>A0A518AI97_9BACT</name>
<feature type="transmembrane region" description="Helical" evidence="1">
    <location>
        <begin position="15"/>
        <end position="38"/>
    </location>
</feature>
<sequence length="128" mass="13358">MDEILLACSGEGAPAAMALATTIGWYCFAVDAMLLLAIAGRSVRSGVKKLASGIFVALLLVHPAWTVSAIHGDCGIEKEILSLLSTGFALGVYIVAVCFFRSPKITAVEPTGAKVVTSEENPYRSPGD</sequence>
<dbReference type="OrthoDB" id="9947887at2"/>
<keyword evidence="3" id="KW-1185">Reference proteome</keyword>
<keyword evidence="1" id="KW-1133">Transmembrane helix</keyword>
<feature type="transmembrane region" description="Helical" evidence="1">
    <location>
        <begin position="80"/>
        <end position="100"/>
    </location>
</feature>
<dbReference type="EMBL" id="CP036278">
    <property type="protein sequence ID" value="QDU54445.1"/>
    <property type="molecule type" value="Genomic_DNA"/>
</dbReference>